<dbReference type="PANTHER" id="PTHR15243">
    <property type="entry name" value="SERINE/THREONINE-PROTEIN KINASE 19"/>
    <property type="match status" value="1"/>
</dbReference>
<dbReference type="Proteomes" id="UP000555649">
    <property type="component" value="Unassembled WGS sequence"/>
</dbReference>
<keyword evidence="2" id="KW-0808">Transferase</keyword>
<evidence type="ECO:0000313" key="2">
    <source>
        <dbReference type="EMBL" id="NXK15839.1"/>
    </source>
</evidence>
<dbReference type="PANTHER" id="PTHR15243:SF0">
    <property type="entry name" value="SERINE_THREONINE-PROTEIN KINASE 19"/>
    <property type="match status" value="1"/>
</dbReference>
<name>A0A7L0H7L2_HERCA</name>
<evidence type="ECO:0000313" key="3">
    <source>
        <dbReference type="Proteomes" id="UP000555649"/>
    </source>
</evidence>
<sequence length="78" mass="8558">SAPRGTPSVTLDPTGRQALLRVIRRSRHREVPLGELRQRRAPPGARLGVTYLLHDLLGAQLLRSIPTSSGPMLRLAET</sequence>
<keyword evidence="2" id="KW-0418">Kinase</keyword>
<dbReference type="GO" id="GO:0046579">
    <property type="term" value="P:positive regulation of Ras protein signal transduction"/>
    <property type="evidence" value="ECO:0007669"/>
    <property type="project" value="TreeGrafter"/>
</dbReference>
<proteinExistence type="inferred from homology"/>
<keyword evidence="3" id="KW-1185">Reference proteome</keyword>
<accession>A0A7L0H7L2</accession>
<feature type="non-terminal residue" evidence="2">
    <location>
        <position position="78"/>
    </location>
</feature>
<dbReference type="EMBL" id="VXAJ01002384">
    <property type="protein sequence ID" value="NXK15839.1"/>
    <property type="molecule type" value="Genomic_DNA"/>
</dbReference>
<comment type="caution">
    <text evidence="2">The sequence shown here is derived from an EMBL/GenBank/DDBJ whole genome shotgun (WGS) entry which is preliminary data.</text>
</comment>
<evidence type="ECO:0000256" key="1">
    <source>
        <dbReference type="ARBA" id="ARBA00093458"/>
    </source>
</evidence>
<feature type="non-terminal residue" evidence="2">
    <location>
        <position position="1"/>
    </location>
</feature>
<reference evidence="2 3" key="1">
    <citation type="submission" date="2019-09" db="EMBL/GenBank/DDBJ databases">
        <title>Bird 10,000 Genomes (B10K) Project - Family phase.</title>
        <authorList>
            <person name="Zhang G."/>
        </authorList>
    </citation>
    <scope>NUCLEOTIDE SEQUENCE [LARGE SCALE GENOMIC DNA]</scope>
    <source>
        <strain evidence="2">B10K-DU-005-78</strain>
        <tissue evidence="2">Mixed tissue sample</tissue>
    </source>
</reference>
<protein>
    <submittedName>
        <fullName evidence="2">STK19 kinase</fullName>
    </submittedName>
</protein>
<gene>
    <name evidence="2" type="primary">Stk19</name>
    <name evidence="2" type="ORF">HERCAC_R15756</name>
</gene>
<dbReference type="InterPro" id="IPR018865">
    <property type="entry name" value="STK19-like"/>
</dbReference>
<comment type="similarity">
    <text evidence="1">Belongs to the STK19 family.</text>
</comment>
<organism evidence="2 3">
    <name type="scientific">Herpetotheres cachinnans</name>
    <name type="common">Laughing falcon</name>
    <name type="synonym">Falco cachinnans</name>
    <dbReference type="NCBI Taxonomy" id="56343"/>
    <lineage>
        <taxon>Eukaryota</taxon>
        <taxon>Metazoa</taxon>
        <taxon>Chordata</taxon>
        <taxon>Craniata</taxon>
        <taxon>Vertebrata</taxon>
        <taxon>Euteleostomi</taxon>
        <taxon>Archelosauria</taxon>
        <taxon>Archosauria</taxon>
        <taxon>Dinosauria</taxon>
        <taxon>Saurischia</taxon>
        <taxon>Theropoda</taxon>
        <taxon>Coelurosauria</taxon>
        <taxon>Aves</taxon>
        <taxon>Neognathae</taxon>
        <taxon>Neoaves</taxon>
        <taxon>Telluraves</taxon>
        <taxon>Australaves</taxon>
        <taxon>Falconiformes</taxon>
        <taxon>Falconidae</taxon>
        <taxon>Herpetotheres</taxon>
    </lineage>
</organism>
<dbReference type="AlphaFoldDB" id="A0A7L0H7L2"/>
<dbReference type="GO" id="GO:0016301">
    <property type="term" value="F:kinase activity"/>
    <property type="evidence" value="ECO:0007669"/>
    <property type="project" value="UniProtKB-KW"/>
</dbReference>